<feature type="compositionally biased region" description="Basic and acidic residues" evidence="1">
    <location>
        <begin position="18"/>
        <end position="31"/>
    </location>
</feature>
<comment type="caution">
    <text evidence="2">The sequence shown here is derived from an EMBL/GenBank/DDBJ whole genome shotgun (WGS) entry which is preliminary data.</text>
</comment>
<evidence type="ECO:0000313" key="2">
    <source>
        <dbReference type="EMBL" id="OLY80338.1"/>
    </source>
</evidence>
<reference evidence="2 3" key="1">
    <citation type="journal article" date="2016" name="Mol. Biol. Evol.">
        <title>Genome-Wide Survey of Gut Fungi (Harpellales) Reveals the First Horizontally Transferred Ubiquitin Gene from a Mosquito Host.</title>
        <authorList>
            <person name="Wang Y."/>
            <person name="White M.M."/>
            <person name="Kvist S."/>
            <person name="Moncalvo J.M."/>
        </authorList>
    </citation>
    <scope>NUCLEOTIDE SEQUENCE [LARGE SCALE GENOMIC DNA]</scope>
    <source>
        <strain evidence="2 3">ALG-7-W6</strain>
    </source>
</reference>
<dbReference type="PANTHER" id="PTHR12069">
    <property type="entry name" value="DNA-DIRECTED RNA POLYMERASES III 80 KDA POLYPEPTIDE RNA POLYMERASE III SUBUNIT 5"/>
    <property type="match status" value="1"/>
</dbReference>
<name>A0A1R0GU19_9FUNG</name>
<accession>A0A1R0GU19</accession>
<keyword evidence="3" id="KW-1185">Reference proteome</keyword>
<dbReference type="PANTHER" id="PTHR12069:SF0">
    <property type="entry name" value="DNA-DIRECTED RNA POLYMERASE III SUBUNIT RPC5"/>
    <property type="match status" value="1"/>
</dbReference>
<dbReference type="GO" id="GO:0005666">
    <property type="term" value="C:RNA polymerase III complex"/>
    <property type="evidence" value="ECO:0007669"/>
    <property type="project" value="TreeGrafter"/>
</dbReference>
<protein>
    <submittedName>
        <fullName evidence="2">DNA-directed RNA polymerase III subunit RPC5</fullName>
    </submittedName>
</protein>
<feature type="region of interest" description="Disordered" evidence="1">
    <location>
        <begin position="1"/>
        <end position="39"/>
    </location>
</feature>
<dbReference type="InterPro" id="IPR006886">
    <property type="entry name" value="RNA_pol_III_Rpc5"/>
</dbReference>
<keyword evidence="2" id="KW-0240">DNA-directed RNA polymerase</keyword>
<dbReference type="STRING" id="133383.A0A1R0GU19"/>
<feature type="compositionally biased region" description="Basic and acidic residues" evidence="1">
    <location>
        <begin position="1"/>
        <end position="10"/>
    </location>
</feature>
<proteinExistence type="predicted"/>
<dbReference type="Pfam" id="PF04801">
    <property type="entry name" value="RPC5"/>
    <property type="match status" value="1"/>
</dbReference>
<dbReference type="Proteomes" id="UP000187455">
    <property type="component" value="Unassembled WGS sequence"/>
</dbReference>
<sequence>MDLEDIKPNVDSEVIESEPEKSSEQLIKEQEGTQSLIEDDSDPVVARYPVYLNEKLSKYLNLFQYPMKSSEWIDQQEQQPTDARVKPIAGVVELEIPINTNHMMYSKSKGSKLAAGLRTSGDTLNVPTGKLFDVQTWSSSPVSQKAKYMIATLINGQDSVVSGGRDFKETGEFNHQDKAAGDGRAVDEAR</sequence>
<feature type="non-terminal residue" evidence="2">
    <location>
        <position position="190"/>
    </location>
</feature>
<gene>
    <name evidence="2" type="ORF">AYI68_g5566</name>
</gene>
<evidence type="ECO:0000256" key="1">
    <source>
        <dbReference type="SAM" id="MobiDB-lite"/>
    </source>
</evidence>
<feature type="region of interest" description="Disordered" evidence="1">
    <location>
        <begin position="165"/>
        <end position="190"/>
    </location>
</feature>
<dbReference type="AlphaFoldDB" id="A0A1R0GU19"/>
<evidence type="ECO:0000313" key="3">
    <source>
        <dbReference type="Proteomes" id="UP000187455"/>
    </source>
</evidence>
<keyword evidence="2" id="KW-0804">Transcription</keyword>
<organism evidence="2 3">
    <name type="scientific">Smittium mucronatum</name>
    <dbReference type="NCBI Taxonomy" id="133383"/>
    <lineage>
        <taxon>Eukaryota</taxon>
        <taxon>Fungi</taxon>
        <taxon>Fungi incertae sedis</taxon>
        <taxon>Zoopagomycota</taxon>
        <taxon>Kickxellomycotina</taxon>
        <taxon>Harpellomycetes</taxon>
        <taxon>Harpellales</taxon>
        <taxon>Legeriomycetaceae</taxon>
        <taxon>Smittium</taxon>
    </lineage>
</organism>
<dbReference type="EMBL" id="LSSL01003566">
    <property type="protein sequence ID" value="OLY80338.1"/>
    <property type="molecule type" value="Genomic_DNA"/>
</dbReference>
<dbReference type="GO" id="GO:0042797">
    <property type="term" value="P:tRNA transcription by RNA polymerase III"/>
    <property type="evidence" value="ECO:0007669"/>
    <property type="project" value="TreeGrafter"/>
</dbReference>
<dbReference type="OrthoDB" id="340681at2759"/>